<dbReference type="AlphaFoldDB" id="A0A923M8K8"/>
<gene>
    <name evidence="3" type="ORF">H8R02_17600</name>
</gene>
<keyword evidence="3" id="KW-0418">Kinase</keyword>
<dbReference type="InterPro" id="IPR003594">
    <property type="entry name" value="HATPase_dom"/>
</dbReference>
<keyword evidence="1" id="KW-0472">Membrane</keyword>
<dbReference type="EMBL" id="JACORU010000006">
    <property type="protein sequence ID" value="MBC5766287.1"/>
    <property type="molecule type" value="Genomic_DNA"/>
</dbReference>
<protein>
    <submittedName>
        <fullName evidence="3">Histidine kinase</fullName>
    </submittedName>
</protein>
<feature type="transmembrane region" description="Helical" evidence="1">
    <location>
        <begin position="58"/>
        <end position="76"/>
    </location>
</feature>
<dbReference type="InterPro" id="IPR036890">
    <property type="entry name" value="HATPase_C_sf"/>
</dbReference>
<organism evidence="3 4">
    <name type="scientific">Ramlibacter albus</name>
    <dbReference type="NCBI Taxonomy" id="2079448"/>
    <lineage>
        <taxon>Bacteria</taxon>
        <taxon>Pseudomonadati</taxon>
        <taxon>Pseudomonadota</taxon>
        <taxon>Betaproteobacteria</taxon>
        <taxon>Burkholderiales</taxon>
        <taxon>Comamonadaceae</taxon>
        <taxon>Ramlibacter</taxon>
    </lineage>
</organism>
<dbReference type="RefSeq" id="WP_187082765.1">
    <property type="nucleotide sequence ID" value="NZ_JACORU010000006.1"/>
</dbReference>
<reference evidence="3" key="1">
    <citation type="submission" date="2020-08" db="EMBL/GenBank/DDBJ databases">
        <title>Ramlibacter sp. GTP1 16S ribosomal RNA gene genome sequencing and assembly.</title>
        <authorList>
            <person name="Kang M."/>
        </authorList>
    </citation>
    <scope>NUCLEOTIDE SEQUENCE</scope>
    <source>
        <strain evidence="3">GTP1</strain>
    </source>
</reference>
<dbReference type="GO" id="GO:0016020">
    <property type="term" value="C:membrane"/>
    <property type="evidence" value="ECO:0007669"/>
    <property type="project" value="InterPro"/>
</dbReference>
<evidence type="ECO:0000313" key="4">
    <source>
        <dbReference type="Proteomes" id="UP000596827"/>
    </source>
</evidence>
<evidence type="ECO:0000313" key="3">
    <source>
        <dbReference type="EMBL" id="MBC5766287.1"/>
    </source>
</evidence>
<feature type="transmembrane region" description="Helical" evidence="1">
    <location>
        <begin position="83"/>
        <end position="103"/>
    </location>
</feature>
<dbReference type="Proteomes" id="UP000596827">
    <property type="component" value="Unassembled WGS sequence"/>
</dbReference>
<dbReference type="SUPFAM" id="SSF55874">
    <property type="entry name" value="ATPase domain of HSP90 chaperone/DNA topoisomerase II/histidine kinase"/>
    <property type="match status" value="1"/>
</dbReference>
<sequence>MADAAAIFSKTNPVLTSRPRRWLPSPRRIALVVVAAALVAVLFIPLTKNTYLELFGETLFVGMALLLAFQGAGATNPKKVPRWVAQVVGVAVAAVLAPLFVQLFTAGGSFERFIGSHSHVRGYVLVTLVAMVIGLLVALGSLYREREAEAESQALQIALLRETLERQATDARLQLLTAQIQPHFLLNTLANVQELVESGSPRAVPLFRSLIAYLRAAMPHLQQGDATLADEEQLVRAYLELMQMRMPDRLAFSVEIDPALRTMRFPPMALLTLVENAIHHGVDPHVDASRVEVRAGPGEGGVLRIAVIDTGVGMSEKASEGTGLTNLRARMRAFFGETARLELSEHSPRGLRAELVIPQPA</sequence>
<evidence type="ECO:0000256" key="1">
    <source>
        <dbReference type="SAM" id="Phobius"/>
    </source>
</evidence>
<keyword evidence="4" id="KW-1185">Reference proteome</keyword>
<dbReference type="PANTHER" id="PTHR34220:SF9">
    <property type="entry name" value="SIGNAL TRANSDUCTION HISTIDINE KINASE INTERNAL REGION DOMAIN-CONTAINING PROTEIN"/>
    <property type="match status" value="1"/>
</dbReference>
<feature type="transmembrane region" description="Helical" evidence="1">
    <location>
        <begin position="28"/>
        <end position="46"/>
    </location>
</feature>
<proteinExistence type="predicted"/>
<keyword evidence="1" id="KW-1133">Transmembrane helix</keyword>
<comment type="caution">
    <text evidence="3">The sequence shown here is derived from an EMBL/GenBank/DDBJ whole genome shotgun (WGS) entry which is preliminary data.</text>
</comment>
<dbReference type="InterPro" id="IPR050640">
    <property type="entry name" value="Bact_2-comp_sensor_kinase"/>
</dbReference>
<dbReference type="SMART" id="SM00387">
    <property type="entry name" value="HATPase_c"/>
    <property type="match status" value="1"/>
</dbReference>
<dbReference type="InterPro" id="IPR010559">
    <property type="entry name" value="Sig_transdc_His_kin_internal"/>
</dbReference>
<dbReference type="GO" id="GO:0000155">
    <property type="term" value="F:phosphorelay sensor kinase activity"/>
    <property type="evidence" value="ECO:0007669"/>
    <property type="project" value="InterPro"/>
</dbReference>
<name>A0A923M8K8_9BURK</name>
<dbReference type="Gene3D" id="3.30.565.10">
    <property type="entry name" value="Histidine kinase-like ATPase, C-terminal domain"/>
    <property type="match status" value="1"/>
</dbReference>
<accession>A0A923M8K8</accession>
<feature type="transmembrane region" description="Helical" evidence="1">
    <location>
        <begin position="123"/>
        <end position="143"/>
    </location>
</feature>
<dbReference type="PANTHER" id="PTHR34220">
    <property type="entry name" value="SENSOR HISTIDINE KINASE YPDA"/>
    <property type="match status" value="1"/>
</dbReference>
<keyword evidence="3" id="KW-0808">Transferase</keyword>
<feature type="domain" description="Histidine kinase/HSP90-like ATPase" evidence="2">
    <location>
        <begin position="265"/>
        <end position="361"/>
    </location>
</feature>
<dbReference type="Pfam" id="PF06580">
    <property type="entry name" value="His_kinase"/>
    <property type="match status" value="1"/>
</dbReference>
<evidence type="ECO:0000259" key="2">
    <source>
        <dbReference type="SMART" id="SM00387"/>
    </source>
</evidence>
<keyword evidence="1" id="KW-0812">Transmembrane</keyword>